<dbReference type="Pfam" id="PF00520">
    <property type="entry name" value="Ion_trans"/>
    <property type="match status" value="1"/>
</dbReference>
<comment type="subcellular location">
    <subcellularLocation>
        <location evidence="1">Membrane</location>
        <topology evidence="1">Multi-pass membrane protein</topology>
    </subcellularLocation>
</comment>
<evidence type="ECO:0000256" key="6">
    <source>
        <dbReference type="SAM" id="Phobius"/>
    </source>
</evidence>
<feature type="transmembrane region" description="Helical" evidence="6">
    <location>
        <begin position="160"/>
        <end position="181"/>
    </location>
</feature>
<dbReference type="OrthoDB" id="445895at2759"/>
<accession>A0A9P1G995</accession>
<dbReference type="InterPro" id="IPR027359">
    <property type="entry name" value="Volt_channel_dom_sf"/>
</dbReference>
<keyword evidence="3 6" id="KW-1133">Transmembrane helix</keyword>
<dbReference type="PANTHER" id="PTHR10037:SF62">
    <property type="entry name" value="SODIUM CHANNEL PROTEIN 60E"/>
    <property type="match status" value="1"/>
</dbReference>
<reference evidence="9 10" key="2">
    <citation type="submission" date="2024-05" db="EMBL/GenBank/DDBJ databases">
        <authorList>
            <person name="Chen Y."/>
            <person name="Shah S."/>
            <person name="Dougan E. K."/>
            <person name="Thang M."/>
            <person name="Chan C."/>
        </authorList>
    </citation>
    <scope>NUCLEOTIDE SEQUENCE [LARGE SCALE GENOMIC DNA]</scope>
</reference>
<name>A0A9P1G995_9DINO</name>
<keyword evidence="4 6" id="KW-0472">Membrane</keyword>
<proteinExistence type="predicted"/>
<organism evidence="8">
    <name type="scientific">Cladocopium goreaui</name>
    <dbReference type="NCBI Taxonomy" id="2562237"/>
    <lineage>
        <taxon>Eukaryota</taxon>
        <taxon>Sar</taxon>
        <taxon>Alveolata</taxon>
        <taxon>Dinophyceae</taxon>
        <taxon>Suessiales</taxon>
        <taxon>Symbiodiniaceae</taxon>
        <taxon>Cladocopium</taxon>
    </lineage>
</organism>
<feature type="region of interest" description="Disordered" evidence="5">
    <location>
        <begin position="23"/>
        <end position="91"/>
    </location>
</feature>
<dbReference type="GO" id="GO:0005248">
    <property type="term" value="F:voltage-gated sodium channel activity"/>
    <property type="evidence" value="ECO:0007669"/>
    <property type="project" value="TreeGrafter"/>
</dbReference>
<evidence type="ECO:0000256" key="1">
    <source>
        <dbReference type="ARBA" id="ARBA00004141"/>
    </source>
</evidence>
<evidence type="ECO:0000313" key="8">
    <source>
        <dbReference type="EMBL" id="CAI4002395.1"/>
    </source>
</evidence>
<feature type="transmembrane region" description="Helical" evidence="6">
    <location>
        <begin position="224"/>
        <end position="248"/>
    </location>
</feature>
<reference evidence="8" key="1">
    <citation type="submission" date="2022-10" db="EMBL/GenBank/DDBJ databases">
        <authorList>
            <person name="Chen Y."/>
            <person name="Dougan E. K."/>
            <person name="Chan C."/>
            <person name="Rhodes N."/>
            <person name="Thang M."/>
        </authorList>
    </citation>
    <scope>NUCLEOTIDE SEQUENCE</scope>
</reference>
<protein>
    <submittedName>
        <fullName evidence="9">Sodium channel protein (Na(+) channel)</fullName>
    </submittedName>
</protein>
<dbReference type="PANTHER" id="PTHR10037">
    <property type="entry name" value="VOLTAGE-GATED CATION CHANNEL CALCIUM AND SODIUM"/>
    <property type="match status" value="1"/>
</dbReference>
<dbReference type="EMBL" id="CAMXCT020003098">
    <property type="protein sequence ID" value="CAL1155770.1"/>
    <property type="molecule type" value="Genomic_DNA"/>
</dbReference>
<comment type="caution">
    <text evidence="8">The sequence shown here is derived from an EMBL/GenBank/DDBJ whole genome shotgun (WGS) entry which is preliminary data.</text>
</comment>
<evidence type="ECO:0000259" key="7">
    <source>
        <dbReference type="Pfam" id="PF00520"/>
    </source>
</evidence>
<keyword evidence="2 6" id="KW-0812">Transmembrane</keyword>
<dbReference type="InterPro" id="IPR005821">
    <property type="entry name" value="Ion_trans_dom"/>
</dbReference>
<feature type="transmembrane region" description="Helical" evidence="6">
    <location>
        <begin position="193"/>
        <end position="212"/>
    </location>
</feature>
<keyword evidence="9" id="KW-0407">Ion channel</keyword>
<evidence type="ECO:0000256" key="2">
    <source>
        <dbReference type="ARBA" id="ARBA00022692"/>
    </source>
</evidence>
<keyword evidence="9" id="KW-0813">Transport</keyword>
<evidence type="ECO:0000256" key="3">
    <source>
        <dbReference type="ARBA" id="ARBA00022989"/>
    </source>
</evidence>
<sequence>MAKLESQERILHSLLLRQSRQDNGYNGAMCSVNSQGSDRKKIPEGGFRNPRSLLTADKIQNIRLDSADTNQNQTNQKDRVSESGSDPGEGVSNNSSIRLFKSYSAHDIDLQAEAKSVHKKVSSKKNIPKRVESVVGQSLLLTSKTSKVIQAVVRHPGFDLFFAVIVFLNAIFMGIEVQSSIDGDWLPPQLPQVVNYVFAALFTLELVVRFFFSSGSFFCSEDYFWNWLDLFVVVSSITEIIIDIVGAVQEGEKLQGDLNNVSGLKIFRIVRLTKVVKAVRLVRIFRFVMALRTLVTSIAHTLKALF</sequence>
<evidence type="ECO:0000256" key="4">
    <source>
        <dbReference type="ARBA" id="ARBA00023136"/>
    </source>
</evidence>
<dbReference type="Gene3D" id="1.20.120.350">
    <property type="entry name" value="Voltage-gated potassium channels. Chain C"/>
    <property type="match status" value="1"/>
</dbReference>
<gene>
    <name evidence="8" type="ORF">C1SCF055_LOCUS28351</name>
</gene>
<dbReference type="EMBL" id="CAMXCT010003098">
    <property type="protein sequence ID" value="CAI4002395.1"/>
    <property type="molecule type" value="Genomic_DNA"/>
</dbReference>
<keyword evidence="9" id="KW-0406">Ion transport</keyword>
<dbReference type="AlphaFoldDB" id="A0A9P1G995"/>
<evidence type="ECO:0000256" key="5">
    <source>
        <dbReference type="SAM" id="MobiDB-lite"/>
    </source>
</evidence>
<evidence type="ECO:0000313" key="9">
    <source>
        <dbReference type="EMBL" id="CAL4789707.1"/>
    </source>
</evidence>
<dbReference type="InterPro" id="IPR043203">
    <property type="entry name" value="VGCC_Ca_Na"/>
</dbReference>
<evidence type="ECO:0000313" key="10">
    <source>
        <dbReference type="Proteomes" id="UP001152797"/>
    </source>
</evidence>
<dbReference type="SUPFAM" id="SSF81324">
    <property type="entry name" value="Voltage-gated potassium channels"/>
    <property type="match status" value="1"/>
</dbReference>
<dbReference type="Proteomes" id="UP001152797">
    <property type="component" value="Unassembled WGS sequence"/>
</dbReference>
<keyword evidence="10" id="KW-1185">Reference proteome</keyword>
<dbReference type="EMBL" id="CAMXCT030003098">
    <property type="protein sequence ID" value="CAL4789707.1"/>
    <property type="molecule type" value="Genomic_DNA"/>
</dbReference>
<feature type="domain" description="Ion transport" evidence="7">
    <location>
        <begin position="156"/>
        <end position="306"/>
    </location>
</feature>
<dbReference type="GO" id="GO:0001518">
    <property type="term" value="C:voltage-gated sodium channel complex"/>
    <property type="evidence" value="ECO:0007669"/>
    <property type="project" value="TreeGrafter"/>
</dbReference>